<dbReference type="GO" id="GO:0032502">
    <property type="term" value="P:developmental process"/>
    <property type="evidence" value="ECO:0007669"/>
    <property type="project" value="TreeGrafter"/>
</dbReference>
<evidence type="ECO:0000313" key="12">
    <source>
        <dbReference type="EMBL" id="JAS41269.1"/>
    </source>
</evidence>
<feature type="region of interest" description="Disordered" evidence="10">
    <location>
        <begin position="125"/>
        <end position="145"/>
    </location>
</feature>
<dbReference type="EMBL" id="GECZ01028500">
    <property type="protein sequence ID" value="JAS41269.1"/>
    <property type="molecule type" value="Transcribed_RNA"/>
</dbReference>
<feature type="compositionally biased region" description="Acidic residues" evidence="10">
    <location>
        <begin position="211"/>
        <end position="220"/>
    </location>
</feature>
<evidence type="ECO:0000256" key="4">
    <source>
        <dbReference type="ARBA" id="ARBA00010218"/>
    </source>
</evidence>
<reference evidence="12" key="1">
    <citation type="submission" date="2015-11" db="EMBL/GenBank/DDBJ databases">
        <title>De novo transcriptome assembly of four potential Pierce s Disease insect vectors from Arizona vineyards.</title>
        <authorList>
            <person name="Tassone E.E."/>
        </authorList>
    </citation>
    <scope>NUCLEOTIDE SEQUENCE</scope>
</reference>
<dbReference type="PANTHER" id="PTHR31196">
    <property type="entry name" value="RNA POLYMERASE II NUCLEAR LOCALIZATION PROTEIN SLC7A6OS-RELATED"/>
    <property type="match status" value="1"/>
</dbReference>
<evidence type="ECO:0000256" key="6">
    <source>
        <dbReference type="ARBA" id="ARBA00022448"/>
    </source>
</evidence>
<dbReference type="InterPro" id="IPR040218">
    <property type="entry name" value="SLC7A6OS"/>
</dbReference>
<evidence type="ECO:0000256" key="3">
    <source>
        <dbReference type="ARBA" id="ARBA00004496"/>
    </source>
</evidence>
<feature type="region of interest" description="Disordered" evidence="10">
    <location>
        <begin position="194"/>
        <end position="220"/>
    </location>
</feature>
<keyword evidence="7" id="KW-0963">Cytoplasm</keyword>
<evidence type="ECO:0000259" key="11">
    <source>
        <dbReference type="Pfam" id="PF08574"/>
    </source>
</evidence>
<feature type="domain" description="Transcription factor Iwr1" evidence="11">
    <location>
        <begin position="151"/>
        <end position="214"/>
    </location>
</feature>
<comment type="function">
    <text evidence="1">Directs RNA polymerase II nuclear import.</text>
</comment>
<evidence type="ECO:0000256" key="9">
    <source>
        <dbReference type="ARBA" id="ARBA00023242"/>
    </source>
</evidence>
<dbReference type="GO" id="GO:0005634">
    <property type="term" value="C:nucleus"/>
    <property type="evidence" value="ECO:0007669"/>
    <property type="project" value="UniProtKB-SubCell"/>
</dbReference>
<organism evidence="12">
    <name type="scientific">Cuerna arida</name>
    <dbReference type="NCBI Taxonomy" id="1464854"/>
    <lineage>
        <taxon>Eukaryota</taxon>
        <taxon>Metazoa</taxon>
        <taxon>Ecdysozoa</taxon>
        <taxon>Arthropoda</taxon>
        <taxon>Hexapoda</taxon>
        <taxon>Insecta</taxon>
        <taxon>Pterygota</taxon>
        <taxon>Neoptera</taxon>
        <taxon>Paraneoptera</taxon>
        <taxon>Hemiptera</taxon>
        <taxon>Auchenorrhyncha</taxon>
        <taxon>Membracoidea</taxon>
        <taxon>Cicadellidae</taxon>
        <taxon>Cicadellinae</taxon>
        <taxon>Proconiini</taxon>
        <taxon>Cuerna</taxon>
    </lineage>
</organism>
<evidence type="ECO:0000256" key="1">
    <source>
        <dbReference type="ARBA" id="ARBA00003202"/>
    </source>
</evidence>
<gene>
    <name evidence="12" type="ORF">g.22109</name>
</gene>
<dbReference type="GO" id="GO:0005737">
    <property type="term" value="C:cytoplasm"/>
    <property type="evidence" value="ECO:0007669"/>
    <property type="project" value="UniProtKB-SubCell"/>
</dbReference>
<evidence type="ECO:0000256" key="10">
    <source>
        <dbReference type="SAM" id="MobiDB-lite"/>
    </source>
</evidence>
<feature type="compositionally biased region" description="Low complexity" evidence="10">
    <location>
        <begin position="125"/>
        <end position="141"/>
    </location>
</feature>
<evidence type="ECO:0000256" key="2">
    <source>
        <dbReference type="ARBA" id="ARBA00004123"/>
    </source>
</evidence>
<dbReference type="PANTHER" id="PTHR31196:SF2">
    <property type="entry name" value="RNA POLYMERASE II NUCLEAR LOCALIZATION PROTEIN SLC7A6OS-RELATED"/>
    <property type="match status" value="1"/>
</dbReference>
<comment type="subcellular location">
    <subcellularLocation>
        <location evidence="3">Cytoplasm</location>
    </subcellularLocation>
    <subcellularLocation>
        <location evidence="2">Nucleus</location>
    </subcellularLocation>
</comment>
<dbReference type="Pfam" id="PF08574">
    <property type="entry name" value="Iwr1"/>
    <property type="match status" value="1"/>
</dbReference>
<dbReference type="GO" id="GO:0015031">
    <property type="term" value="P:protein transport"/>
    <property type="evidence" value="ECO:0007669"/>
    <property type="project" value="UniProtKB-KW"/>
</dbReference>
<keyword evidence="9" id="KW-0539">Nucleus</keyword>
<keyword evidence="6" id="KW-0813">Transport</keyword>
<evidence type="ECO:0000256" key="7">
    <source>
        <dbReference type="ARBA" id="ARBA00022490"/>
    </source>
</evidence>
<keyword evidence="8" id="KW-0653">Protein transport</keyword>
<dbReference type="AlphaFoldDB" id="A0A1B6ETH3"/>
<comment type="similarity">
    <text evidence="4">Belongs to the IWR1/SLC7A6OS family.</text>
</comment>
<proteinExistence type="inferred from homology"/>
<dbReference type="InterPro" id="IPR013883">
    <property type="entry name" value="TF_Iwr1_dom"/>
</dbReference>
<evidence type="ECO:0000256" key="5">
    <source>
        <dbReference type="ARBA" id="ARBA00017036"/>
    </source>
</evidence>
<accession>A0A1B6ETH3</accession>
<protein>
    <recommendedName>
        <fullName evidence="5">Probable RNA polymerase II nuclear localization protein SLC7A6OS</fullName>
    </recommendedName>
</protein>
<sequence length="309" mass="35006">MAVVRVKRHCNEEPIDALLLACKRRKTENDNLTSVFKFAATVDNQDENVYKYIPKAYTLEQAESSYKKHKISNITDKLRAENRLFSQHSRLKVVNCFRALSETDSVEDGTTQTASDHSLTIVDIESLPTTSSESSKHSTTSEVDRDKKPEKYVYDIYYAPDCKLDAKMLDNPISCHPLDDLVFEDYSNEVYDVQDESDDSNDENNWRNDYPDEDPDSIGEDDMKLACQLGGLNMNMSETNSLSSDEGEEDLVYGIDEPECTVGIDSSDADFYGYSYAAYKKKVVKDLDSDASENSDFYFCDSDNDSCQS</sequence>
<name>A0A1B6ETH3_9HEMI</name>
<evidence type="ECO:0000256" key="8">
    <source>
        <dbReference type="ARBA" id="ARBA00022927"/>
    </source>
</evidence>